<gene>
    <name evidence="1" type="ORF">B5V00_11295</name>
</gene>
<name>A0A1X0Y0H3_9BACT</name>
<accession>A0A1X0Y0H3</accession>
<protein>
    <submittedName>
        <fullName evidence="1">Uncharacterized protein</fullName>
    </submittedName>
</protein>
<dbReference type="Proteomes" id="UP000193136">
    <property type="component" value="Unassembled WGS sequence"/>
</dbReference>
<organism evidence="1 2">
    <name type="scientific">Geothermobacter hydrogeniphilus</name>
    <dbReference type="NCBI Taxonomy" id="1969733"/>
    <lineage>
        <taxon>Bacteria</taxon>
        <taxon>Pseudomonadati</taxon>
        <taxon>Thermodesulfobacteriota</taxon>
        <taxon>Desulfuromonadia</taxon>
        <taxon>Desulfuromonadales</taxon>
        <taxon>Geothermobacteraceae</taxon>
        <taxon>Geothermobacter</taxon>
    </lineage>
</organism>
<evidence type="ECO:0000313" key="1">
    <source>
        <dbReference type="EMBL" id="ORJ58680.1"/>
    </source>
</evidence>
<dbReference type="AlphaFoldDB" id="A0A1X0Y0H3"/>
<proteinExistence type="predicted"/>
<comment type="caution">
    <text evidence="1">The sequence shown here is derived from an EMBL/GenBank/DDBJ whole genome shotgun (WGS) entry which is preliminary data.</text>
</comment>
<evidence type="ECO:0000313" key="2">
    <source>
        <dbReference type="Proteomes" id="UP000193136"/>
    </source>
</evidence>
<dbReference type="RefSeq" id="WP_085010909.1">
    <property type="nucleotide sequence ID" value="NZ_NAAD01000014.1"/>
</dbReference>
<reference evidence="1 2" key="1">
    <citation type="submission" date="2017-03" db="EMBL/GenBank/DDBJ databases">
        <title>Genome sequence of Geothermobacter sp. EPR-M, Deep-Sea Iron Reducer.</title>
        <authorList>
            <person name="Tully B."/>
            <person name="Savalia P."/>
            <person name="Abuyen K."/>
            <person name="Baughan C."/>
            <person name="Romero E."/>
            <person name="Ronkowski C."/>
            <person name="Torres B."/>
            <person name="Tremblay J."/>
            <person name="Trujillo A."/>
            <person name="Tyler M."/>
            <person name="Perez-Rodriguez I."/>
            <person name="Amend J."/>
        </authorList>
    </citation>
    <scope>NUCLEOTIDE SEQUENCE [LARGE SCALE GENOMIC DNA]</scope>
    <source>
        <strain evidence="1 2">EPR-M</strain>
    </source>
</reference>
<keyword evidence="2" id="KW-1185">Reference proteome</keyword>
<sequence>MKITCPECQKDNEFIINDETKCQYCDKPLDGYTFIKPLIPAFMLVLLTIGGARTYVHFTDENRYPAKIEYALIDQCINSYNGIMKWNAMKKKRDACISALEETQDDFSYSDFKENQRKFMAKFRQHAVANIN</sequence>
<dbReference type="OrthoDB" id="7030601at2"/>
<dbReference type="EMBL" id="NAAD01000014">
    <property type="protein sequence ID" value="ORJ58680.1"/>
    <property type="molecule type" value="Genomic_DNA"/>
</dbReference>